<feature type="compositionally biased region" description="Basic residues" evidence="1">
    <location>
        <begin position="134"/>
        <end position="153"/>
    </location>
</feature>
<reference evidence="2" key="1">
    <citation type="submission" date="2023-10" db="EMBL/GenBank/DDBJ databases">
        <authorList>
            <person name="Chen Y."/>
            <person name="Shah S."/>
            <person name="Dougan E. K."/>
            <person name="Thang M."/>
            <person name="Chan C."/>
        </authorList>
    </citation>
    <scope>NUCLEOTIDE SEQUENCE [LARGE SCALE GENOMIC DNA]</scope>
</reference>
<feature type="region of interest" description="Disordered" evidence="1">
    <location>
        <begin position="128"/>
        <end position="164"/>
    </location>
</feature>
<dbReference type="EMBL" id="CAUYUJ010007113">
    <property type="protein sequence ID" value="CAK0819605.1"/>
    <property type="molecule type" value="Genomic_DNA"/>
</dbReference>
<organism evidence="2 3">
    <name type="scientific">Prorocentrum cordatum</name>
    <dbReference type="NCBI Taxonomy" id="2364126"/>
    <lineage>
        <taxon>Eukaryota</taxon>
        <taxon>Sar</taxon>
        <taxon>Alveolata</taxon>
        <taxon>Dinophyceae</taxon>
        <taxon>Prorocentrales</taxon>
        <taxon>Prorocentraceae</taxon>
        <taxon>Prorocentrum</taxon>
    </lineage>
</organism>
<proteinExistence type="predicted"/>
<name>A0ABN9RL18_9DINO</name>
<gene>
    <name evidence="2" type="ORF">PCOR1329_LOCUS21556</name>
</gene>
<evidence type="ECO:0000313" key="3">
    <source>
        <dbReference type="Proteomes" id="UP001189429"/>
    </source>
</evidence>
<feature type="compositionally biased region" description="Low complexity" evidence="1">
    <location>
        <begin position="206"/>
        <end position="217"/>
    </location>
</feature>
<feature type="compositionally biased region" description="Low complexity" evidence="1">
    <location>
        <begin position="224"/>
        <end position="236"/>
    </location>
</feature>
<protein>
    <submittedName>
        <fullName evidence="2">Uncharacterized protein</fullName>
    </submittedName>
</protein>
<dbReference type="Proteomes" id="UP001189429">
    <property type="component" value="Unassembled WGS sequence"/>
</dbReference>
<keyword evidence="3" id="KW-1185">Reference proteome</keyword>
<comment type="caution">
    <text evidence="2">The sequence shown here is derived from an EMBL/GenBank/DDBJ whole genome shotgun (WGS) entry which is preliminary data.</text>
</comment>
<feature type="compositionally biased region" description="Low complexity" evidence="1">
    <location>
        <begin position="154"/>
        <end position="164"/>
    </location>
</feature>
<evidence type="ECO:0000313" key="2">
    <source>
        <dbReference type="EMBL" id="CAK0819605.1"/>
    </source>
</evidence>
<sequence length="264" mass="27846">MTAWPGAHLPDSIAVQDLFDAARSVGDPKDAPPKLLLLDDFLGDWMDTLGNAVAVAATDYFMGKGLATLSKKGRANILLTLRYDGFGGWVCGNSVLDGCRSSTGCVQWVTLDRRACLHLDPRQRCQVEGGGRQLRGRRGGPRRGSGQRRRPRGRGAPAAVGRGPLVRAPCLPPGRYAAGGPAGRGPTVPDFPQIVNRDVAGGFWQSSASGGATAPGGRAERGFPPTRAPAAQPPASRSALLVAHPAVFKFFRTKGGGRRSECQR</sequence>
<accession>A0ABN9RL18</accession>
<feature type="region of interest" description="Disordered" evidence="1">
    <location>
        <begin position="203"/>
        <end position="236"/>
    </location>
</feature>
<evidence type="ECO:0000256" key="1">
    <source>
        <dbReference type="SAM" id="MobiDB-lite"/>
    </source>
</evidence>